<dbReference type="RefSeq" id="WP_184702616.1">
    <property type="nucleotide sequence ID" value="NZ_JACHBG010000002.1"/>
</dbReference>
<organism evidence="2 3">
    <name type="scientific">Rhizobium lusitanum</name>
    <dbReference type="NCBI Taxonomy" id="293958"/>
    <lineage>
        <taxon>Bacteria</taxon>
        <taxon>Pseudomonadati</taxon>
        <taxon>Pseudomonadota</taxon>
        <taxon>Alphaproteobacteria</taxon>
        <taxon>Hyphomicrobiales</taxon>
        <taxon>Rhizobiaceae</taxon>
        <taxon>Rhizobium/Agrobacterium group</taxon>
        <taxon>Rhizobium</taxon>
    </lineage>
</organism>
<keyword evidence="1" id="KW-1133">Transmembrane helix</keyword>
<name>A0A7X0INA0_9HYPH</name>
<feature type="transmembrane region" description="Helical" evidence="1">
    <location>
        <begin position="116"/>
        <end position="137"/>
    </location>
</feature>
<dbReference type="EMBL" id="JACHBG010000002">
    <property type="protein sequence ID" value="MBB6483869.1"/>
    <property type="molecule type" value="Genomic_DNA"/>
</dbReference>
<evidence type="ECO:0008006" key="4">
    <source>
        <dbReference type="Google" id="ProtNLM"/>
    </source>
</evidence>
<dbReference type="AlphaFoldDB" id="A0A7X0INA0"/>
<sequence>MTHIIDHPPARVTDRRRRWARIMSGSTVAGMVFTVAAMIWIWVDKSTVQTMLAPYLGIAGSPVTVTLATQLMGLALSAPPAALLVYLLLQARVVFTGFIAGHAITDIAAARVWRIGMILIAKGLLLPFWRMAASVLITLGNPPGQRLAALTVSLDDILWAIVGGLLVAIGWTLREAARIADENANFV</sequence>
<keyword evidence="1" id="KW-0812">Transmembrane</keyword>
<evidence type="ECO:0000313" key="2">
    <source>
        <dbReference type="EMBL" id="MBB6483869.1"/>
    </source>
</evidence>
<keyword evidence="1" id="KW-0472">Membrane</keyword>
<accession>A0A7X0INA0</accession>
<dbReference type="Proteomes" id="UP000565576">
    <property type="component" value="Unassembled WGS sequence"/>
</dbReference>
<evidence type="ECO:0000256" key="1">
    <source>
        <dbReference type="SAM" id="Phobius"/>
    </source>
</evidence>
<comment type="caution">
    <text evidence="2">The sequence shown here is derived from an EMBL/GenBank/DDBJ whole genome shotgun (WGS) entry which is preliminary data.</text>
</comment>
<feature type="transmembrane region" description="Helical" evidence="1">
    <location>
        <begin position="157"/>
        <end position="173"/>
    </location>
</feature>
<evidence type="ECO:0000313" key="3">
    <source>
        <dbReference type="Proteomes" id="UP000565576"/>
    </source>
</evidence>
<reference evidence="2 3" key="1">
    <citation type="submission" date="2020-08" db="EMBL/GenBank/DDBJ databases">
        <title>Genomic Encyclopedia of Type Strains, Phase IV (KMG-V): Genome sequencing to study the core and pangenomes of soil and plant-associated prokaryotes.</title>
        <authorList>
            <person name="Whitman W."/>
        </authorList>
    </citation>
    <scope>NUCLEOTIDE SEQUENCE [LARGE SCALE GENOMIC DNA]</scope>
    <source>
        <strain evidence="2 3">SEMIA 4060</strain>
    </source>
</reference>
<feature type="transmembrane region" description="Helical" evidence="1">
    <location>
        <begin position="22"/>
        <end position="43"/>
    </location>
</feature>
<proteinExistence type="predicted"/>
<gene>
    <name evidence="2" type="ORF">GGD46_001135</name>
</gene>
<protein>
    <recommendedName>
        <fullName evidence="4">DUF2975 domain-containing protein</fullName>
    </recommendedName>
</protein>